<accession>A0ABU0UWK2</accession>
<keyword evidence="3" id="KW-1185">Reference proteome</keyword>
<evidence type="ECO:0000256" key="1">
    <source>
        <dbReference type="SAM" id="Phobius"/>
    </source>
</evidence>
<feature type="transmembrane region" description="Helical" evidence="1">
    <location>
        <begin position="94"/>
        <end position="113"/>
    </location>
</feature>
<feature type="transmembrane region" description="Helical" evidence="1">
    <location>
        <begin position="58"/>
        <end position="82"/>
    </location>
</feature>
<dbReference type="RefSeq" id="WP_307003407.1">
    <property type="nucleotide sequence ID" value="NZ_JAUTBK010000002.1"/>
</dbReference>
<dbReference type="PANTHER" id="PTHR34980:SF3">
    <property type="entry name" value="BLR8105 PROTEIN"/>
    <property type="match status" value="1"/>
</dbReference>
<dbReference type="Pfam" id="PF05656">
    <property type="entry name" value="DUF805"/>
    <property type="match status" value="1"/>
</dbReference>
<keyword evidence="1" id="KW-0472">Membrane</keyword>
<reference evidence="2 3" key="1">
    <citation type="submission" date="2023-07" db="EMBL/GenBank/DDBJ databases">
        <title>Functional and genomic diversity of the sorghum phyllosphere microbiome.</title>
        <authorList>
            <person name="Shade A."/>
        </authorList>
    </citation>
    <scope>NUCLEOTIDE SEQUENCE [LARGE SCALE GENOMIC DNA]</scope>
    <source>
        <strain evidence="2 3">SORGH_AS_0887</strain>
    </source>
</reference>
<comment type="caution">
    <text evidence="2">The sequence shown here is derived from an EMBL/GenBank/DDBJ whole genome shotgun (WGS) entry which is preliminary data.</text>
</comment>
<keyword evidence="1" id="KW-0812">Transmembrane</keyword>
<name>A0ABU0UWK2_ACIBI</name>
<organism evidence="2 3">
    <name type="scientific">Acinetobacter baylyi</name>
    <dbReference type="NCBI Taxonomy" id="202950"/>
    <lineage>
        <taxon>Bacteria</taxon>
        <taxon>Pseudomonadati</taxon>
        <taxon>Pseudomonadota</taxon>
        <taxon>Gammaproteobacteria</taxon>
        <taxon>Moraxellales</taxon>
        <taxon>Moraxellaceae</taxon>
        <taxon>Acinetobacter</taxon>
    </lineage>
</organism>
<protein>
    <submittedName>
        <fullName evidence="2">Uncharacterized membrane protein YhaH (DUF805 family)</fullName>
    </submittedName>
</protein>
<dbReference type="PANTHER" id="PTHR34980">
    <property type="entry name" value="INNER MEMBRANE PROTEIN-RELATED-RELATED"/>
    <property type="match status" value="1"/>
</dbReference>
<feature type="transmembrane region" description="Helical" evidence="1">
    <location>
        <begin position="139"/>
        <end position="161"/>
    </location>
</feature>
<dbReference type="EMBL" id="JAUTBK010000002">
    <property type="protein sequence ID" value="MDQ1208941.1"/>
    <property type="molecule type" value="Genomic_DNA"/>
</dbReference>
<keyword evidence="1" id="KW-1133">Transmembrane helix</keyword>
<evidence type="ECO:0000313" key="2">
    <source>
        <dbReference type="EMBL" id="MDQ1208941.1"/>
    </source>
</evidence>
<dbReference type="Proteomes" id="UP001233360">
    <property type="component" value="Unassembled WGS sequence"/>
</dbReference>
<proteinExistence type="predicted"/>
<gene>
    <name evidence="2" type="ORF">QE380_001864</name>
</gene>
<feature type="transmembrane region" description="Helical" evidence="1">
    <location>
        <begin position="27"/>
        <end position="52"/>
    </location>
</feature>
<sequence>MNTPHGPLEYSLNSPFKTKGRFGRLSFAAWSFVSTLAIIGMLLVISVIFGALASDSNAIQIFGSLLLIAIYVTFLVFSVIFIIRRLHDRNHNGWFAILFFVPIINLIFIIYLLCAKGDIETNRFGAPRATPSWERVMGWIYIVLMPIVVILGVSSDAMMAYQRYTLHSKQVSDVSQIIQPVSTHNNRLS</sequence>
<dbReference type="InterPro" id="IPR008523">
    <property type="entry name" value="DUF805"/>
</dbReference>
<evidence type="ECO:0000313" key="3">
    <source>
        <dbReference type="Proteomes" id="UP001233360"/>
    </source>
</evidence>